<dbReference type="AlphaFoldDB" id="A0A9W9T8X6"/>
<gene>
    <name evidence="2" type="ORF">N7449_000880</name>
</gene>
<dbReference type="OrthoDB" id="4360359at2759"/>
<reference evidence="2" key="1">
    <citation type="submission" date="2022-11" db="EMBL/GenBank/DDBJ databases">
        <authorList>
            <person name="Petersen C."/>
        </authorList>
    </citation>
    <scope>NUCLEOTIDE SEQUENCE</scope>
    <source>
        <strain evidence="2">IBT 20477</strain>
    </source>
</reference>
<accession>A0A9W9T8X6</accession>
<evidence type="ECO:0000256" key="1">
    <source>
        <dbReference type="SAM" id="MobiDB-lite"/>
    </source>
</evidence>
<feature type="compositionally biased region" description="Basic and acidic residues" evidence="1">
    <location>
        <begin position="31"/>
        <end position="40"/>
    </location>
</feature>
<dbReference type="EMBL" id="JAPQKQ010000001">
    <property type="protein sequence ID" value="KAJ5213711.1"/>
    <property type="molecule type" value="Genomic_DNA"/>
</dbReference>
<keyword evidence="3" id="KW-1185">Reference proteome</keyword>
<sequence length="107" mass="12056">MGKQEQDSEMGTVKYTPIWVDWDWGKCAGSKERREERLNKQAEAPYVATTMDEVSNTDTTKNAPGPSPVTLDNSGHIPLQVPGFKDIPIHYELPSDARFAHGIVEWR</sequence>
<evidence type="ECO:0000313" key="3">
    <source>
        <dbReference type="Proteomes" id="UP001150942"/>
    </source>
</evidence>
<evidence type="ECO:0000313" key="2">
    <source>
        <dbReference type="EMBL" id="KAJ5213711.1"/>
    </source>
</evidence>
<organism evidence="2 3">
    <name type="scientific">Penicillium cf. viridicatum</name>
    <dbReference type="NCBI Taxonomy" id="2972119"/>
    <lineage>
        <taxon>Eukaryota</taxon>
        <taxon>Fungi</taxon>
        <taxon>Dikarya</taxon>
        <taxon>Ascomycota</taxon>
        <taxon>Pezizomycotina</taxon>
        <taxon>Eurotiomycetes</taxon>
        <taxon>Eurotiomycetidae</taxon>
        <taxon>Eurotiales</taxon>
        <taxon>Aspergillaceae</taxon>
        <taxon>Penicillium</taxon>
    </lineage>
</organism>
<dbReference type="Proteomes" id="UP001150942">
    <property type="component" value="Unassembled WGS sequence"/>
</dbReference>
<proteinExistence type="predicted"/>
<reference evidence="2" key="2">
    <citation type="journal article" date="2023" name="IMA Fungus">
        <title>Comparative genomic study of the Penicillium genus elucidates a diverse pangenome and 15 lateral gene transfer events.</title>
        <authorList>
            <person name="Petersen C."/>
            <person name="Sorensen T."/>
            <person name="Nielsen M.R."/>
            <person name="Sondergaard T.E."/>
            <person name="Sorensen J.L."/>
            <person name="Fitzpatrick D.A."/>
            <person name="Frisvad J.C."/>
            <person name="Nielsen K.L."/>
        </authorList>
    </citation>
    <scope>NUCLEOTIDE SEQUENCE</scope>
    <source>
        <strain evidence="2">IBT 20477</strain>
    </source>
</reference>
<feature type="region of interest" description="Disordered" evidence="1">
    <location>
        <begin position="31"/>
        <end position="77"/>
    </location>
</feature>
<name>A0A9W9T8X6_9EURO</name>
<comment type="caution">
    <text evidence="2">The sequence shown here is derived from an EMBL/GenBank/DDBJ whole genome shotgun (WGS) entry which is preliminary data.</text>
</comment>
<protein>
    <submittedName>
        <fullName evidence="2">Uncharacterized protein</fullName>
    </submittedName>
</protein>
<feature type="compositionally biased region" description="Polar residues" evidence="1">
    <location>
        <begin position="52"/>
        <end position="62"/>
    </location>
</feature>